<keyword evidence="1" id="KW-0808">Transferase</keyword>
<name>A0A423VRG7_9PEZI</name>
<reference evidence="2 3" key="1">
    <citation type="submission" date="2015-09" db="EMBL/GenBank/DDBJ databases">
        <title>Host preference determinants of Valsa canker pathogens revealed by comparative genomics.</title>
        <authorList>
            <person name="Yin Z."/>
            <person name="Huang L."/>
        </authorList>
    </citation>
    <scope>NUCLEOTIDE SEQUENCE [LARGE SCALE GENOMIC DNA]</scope>
    <source>
        <strain evidence="2 3">03-1</strain>
    </source>
</reference>
<comment type="caution">
    <text evidence="2">The sequence shown here is derived from an EMBL/GenBank/DDBJ whole genome shotgun (WGS) entry which is preliminary data.</text>
</comment>
<evidence type="ECO:0000313" key="3">
    <source>
        <dbReference type="Proteomes" id="UP000283895"/>
    </source>
</evidence>
<dbReference type="STRING" id="356882.A0A423VRG7"/>
<organism evidence="2 3">
    <name type="scientific">Cytospora schulzeri</name>
    <dbReference type="NCBI Taxonomy" id="448051"/>
    <lineage>
        <taxon>Eukaryota</taxon>
        <taxon>Fungi</taxon>
        <taxon>Dikarya</taxon>
        <taxon>Ascomycota</taxon>
        <taxon>Pezizomycotina</taxon>
        <taxon>Sordariomycetes</taxon>
        <taxon>Sordariomycetidae</taxon>
        <taxon>Diaporthales</taxon>
        <taxon>Cytosporaceae</taxon>
        <taxon>Cytospora</taxon>
    </lineage>
</organism>
<keyword evidence="3" id="KW-1185">Reference proteome</keyword>
<dbReference type="PANTHER" id="PTHR31642:SF310">
    <property type="entry name" value="FATTY ALCOHOL:CAFFEOYL-COA ACYLTRANSFERASE"/>
    <property type="match status" value="1"/>
</dbReference>
<accession>A0A423VRG7</accession>
<evidence type="ECO:0008006" key="4">
    <source>
        <dbReference type="Google" id="ProtNLM"/>
    </source>
</evidence>
<dbReference type="InterPro" id="IPR050317">
    <property type="entry name" value="Plant_Fungal_Acyltransferase"/>
</dbReference>
<dbReference type="InterPro" id="IPR023213">
    <property type="entry name" value="CAT-like_dom_sf"/>
</dbReference>
<evidence type="ECO:0000256" key="1">
    <source>
        <dbReference type="ARBA" id="ARBA00022679"/>
    </source>
</evidence>
<dbReference type="Gene3D" id="3.30.559.10">
    <property type="entry name" value="Chloramphenicol acetyltransferase-like domain"/>
    <property type="match status" value="2"/>
</dbReference>
<sequence>MLKLEEGPVPVCHVRAAFVPGGLLIWLSIHHTIGDDHCLNLFAECFATATRHQPMPHNTPQCPFLDIPKDPVWSPATLMTLARECPEFDVLLYPGQSPSLPDVRPGGLPPSAIPKTGKVFVFSVARLEQLRNLVYRSSGPEAEPPSIDACLAALTLAHVTQARLTTEVGFTPEDNDPRTAKLFTPVDWRDRGFNSETADYFGNAFITLLTHIPLNEVQDACIDVTMEAMARIVAKISASVAGVDREAVLKRDALFHRVGDCRRLILRKDCRRPAELEFNTWRSIGADTVWNIPGVLSAQPDAVRKVQGDWSMGSALVLPARSDSSVYELFIQLPKVSMEALCRSNEWLTWVDRVVG</sequence>
<dbReference type="OrthoDB" id="1862401at2759"/>
<gene>
    <name evidence="2" type="ORF">VMCG_08055</name>
</gene>
<dbReference type="EMBL" id="LKEA01000044">
    <property type="protein sequence ID" value="ROV93566.1"/>
    <property type="molecule type" value="Genomic_DNA"/>
</dbReference>
<dbReference type="GO" id="GO:0016747">
    <property type="term" value="F:acyltransferase activity, transferring groups other than amino-acyl groups"/>
    <property type="evidence" value="ECO:0007669"/>
    <property type="project" value="TreeGrafter"/>
</dbReference>
<protein>
    <recommendedName>
        <fullName evidence="4">Condensation domain-containing protein</fullName>
    </recommendedName>
</protein>
<dbReference type="GO" id="GO:0044550">
    <property type="term" value="P:secondary metabolite biosynthetic process"/>
    <property type="evidence" value="ECO:0007669"/>
    <property type="project" value="TreeGrafter"/>
</dbReference>
<dbReference type="Proteomes" id="UP000283895">
    <property type="component" value="Unassembled WGS sequence"/>
</dbReference>
<evidence type="ECO:0000313" key="2">
    <source>
        <dbReference type="EMBL" id="ROV93566.1"/>
    </source>
</evidence>
<dbReference type="PANTHER" id="PTHR31642">
    <property type="entry name" value="TRICHOTHECENE 3-O-ACETYLTRANSFERASE"/>
    <property type="match status" value="1"/>
</dbReference>
<proteinExistence type="predicted"/>
<dbReference type="AlphaFoldDB" id="A0A423VRG7"/>